<protein>
    <submittedName>
        <fullName evidence="3">Uncharacterized protein</fullName>
    </submittedName>
</protein>
<dbReference type="EMBL" id="CP155447">
    <property type="protein sequence ID" value="XBH02893.1"/>
    <property type="molecule type" value="Genomic_DNA"/>
</dbReference>
<feature type="compositionally biased region" description="Basic and acidic residues" evidence="1">
    <location>
        <begin position="26"/>
        <end position="44"/>
    </location>
</feature>
<evidence type="ECO:0000256" key="1">
    <source>
        <dbReference type="SAM" id="MobiDB-lite"/>
    </source>
</evidence>
<gene>
    <name evidence="3" type="ORF">V5E97_31970</name>
</gene>
<sequence>MKRSCWGATAVGTILVAVVMAAGAQEQRKDRDQEPRKGQEEPRRKGMMMRGMMGPRMPMEGMMPMMMEMHRQHAAMESQWEATDQGVFVLRPDKLVKYDKDLTLVKSVDLPAPPMMPHSGEDADEPRGRPRMQRGMGEMRQMMARMHGALPAKLAVTPDAVLVSRGSRLMKFSRDLELEKSVDLVEVKPMRCPMCGHIMGNMEERRQDSRDDEN</sequence>
<proteinExistence type="predicted"/>
<evidence type="ECO:0000313" key="3">
    <source>
        <dbReference type="EMBL" id="XBH02893.1"/>
    </source>
</evidence>
<feature type="chain" id="PRO_5043817628" evidence="2">
    <location>
        <begin position="25"/>
        <end position="214"/>
    </location>
</feature>
<feature type="signal peptide" evidence="2">
    <location>
        <begin position="1"/>
        <end position="24"/>
    </location>
</feature>
<feature type="region of interest" description="Disordered" evidence="1">
    <location>
        <begin position="109"/>
        <end position="130"/>
    </location>
</feature>
<name>A0AAU7CCV0_9BACT</name>
<reference evidence="3" key="1">
    <citation type="submission" date="2024-05" db="EMBL/GenBank/DDBJ databases">
        <title>Planctomycetes of the genus Singulisphaera possess chitinolytic capabilities.</title>
        <authorList>
            <person name="Ivanova A."/>
        </authorList>
    </citation>
    <scope>NUCLEOTIDE SEQUENCE</scope>
    <source>
        <strain evidence="3">Ch08T</strain>
    </source>
</reference>
<evidence type="ECO:0000256" key="2">
    <source>
        <dbReference type="SAM" id="SignalP"/>
    </source>
</evidence>
<feature type="compositionally biased region" description="Basic and acidic residues" evidence="1">
    <location>
        <begin position="119"/>
        <end position="128"/>
    </location>
</feature>
<dbReference type="RefSeq" id="WP_406695634.1">
    <property type="nucleotide sequence ID" value="NZ_CP155447.1"/>
</dbReference>
<organism evidence="3">
    <name type="scientific">Singulisphaera sp. Ch08</name>
    <dbReference type="NCBI Taxonomy" id="3120278"/>
    <lineage>
        <taxon>Bacteria</taxon>
        <taxon>Pseudomonadati</taxon>
        <taxon>Planctomycetota</taxon>
        <taxon>Planctomycetia</taxon>
        <taxon>Isosphaerales</taxon>
        <taxon>Isosphaeraceae</taxon>
        <taxon>Singulisphaera</taxon>
    </lineage>
</organism>
<feature type="region of interest" description="Disordered" evidence="1">
    <location>
        <begin position="24"/>
        <end position="52"/>
    </location>
</feature>
<keyword evidence="2" id="KW-0732">Signal</keyword>
<dbReference type="AlphaFoldDB" id="A0AAU7CCV0"/>
<accession>A0AAU7CCV0</accession>